<dbReference type="PANTHER" id="PTHR28096:SF1">
    <property type="entry name" value="PROTEIN FAF1"/>
    <property type="match status" value="1"/>
</dbReference>
<protein>
    <recommendedName>
        <fullName evidence="4">Protein FAF1</fullName>
    </recommendedName>
</protein>
<reference evidence="2" key="1">
    <citation type="journal article" date="2020" name="Stud. Mycol.">
        <title>101 Dothideomycetes genomes: a test case for predicting lifestyles and emergence of pathogens.</title>
        <authorList>
            <person name="Haridas S."/>
            <person name="Albert R."/>
            <person name="Binder M."/>
            <person name="Bloem J."/>
            <person name="Labutti K."/>
            <person name="Salamov A."/>
            <person name="Andreopoulos B."/>
            <person name="Baker S."/>
            <person name="Barry K."/>
            <person name="Bills G."/>
            <person name="Bluhm B."/>
            <person name="Cannon C."/>
            <person name="Castanera R."/>
            <person name="Culley D."/>
            <person name="Daum C."/>
            <person name="Ezra D."/>
            <person name="Gonzalez J."/>
            <person name="Henrissat B."/>
            <person name="Kuo A."/>
            <person name="Liang C."/>
            <person name="Lipzen A."/>
            <person name="Lutzoni F."/>
            <person name="Magnuson J."/>
            <person name="Mondo S."/>
            <person name="Nolan M."/>
            <person name="Ohm R."/>
            <person name="Pangilinan J."/>
            <person name="Park H.-J."/>
            <person name="Ramirez L."/>
            <person name="Alfaro M."/>
            <person name="Sun H."/>
            <person name="Tritt A."/>
            <person name="Yoshinaga Y."/>
            <person name="Zwiers L.-H."/>
            <person name="Turgeon B."/>
            <person name="Goodwin S."/>
            <person name="Spatafora J."/>
            <person name="Crous P."/>
            <person name="Grigoriev I."/>
        </authorList>
    </citation>
    <scope>NUCLEOTIDE SEQUENCE</scope>
    <source>
        <strain evidence="2">CBS 473.64</strain>
    </source>
</reference>
<evidence type="ECO:0008006" key="4">
    <source>
        <dbReference type="Google" id="ProtNLM"/>
    </source>
</evidence>
<feature type="compositionally biased region" description="Basic and acidic residues" evidence="1">
    <location>
        <begin position="232"/>
        <end position="256"/>
    </location>
</feature>
<evidence type="ECO:0000313" key="2">
    <source>
        <dbReference type="EMBL" id="KAF2638883.1"/>
    </source>
</evidence>
<dbReference type="Proteomes" id="UP000799753">
    <property type="component" value="Unassembled WGS sequence"/>
</dbReference>
<name>A0A6A6RWR5_9PLEO</name>
<dbReference type="OrthoDB" id="5556956at2759"/>
<dbReference type="GO" id="GO:0000462">
    <property type="term" value="P:maturation of SSU-rRNA from tricistronic rRNA transcript (SSU-rRNA, 5.8S rRNA, LSU-rRNA)"/>
    <property type="evidence" value="ECO:0007669"/>
    <property type="project" value="TreeGrafter"/>
</dbReference>
<feature type="non-terminal residue" evidence="2">
    <location>
        <position position="314"/>
    </location>
</feature>
<evidence type="ECO:0000256" key="1">
    <source>
        <dbReference type="SAM" id="MobiDB-lite"/>
    </source>
</evidence>
<keyword evidence="3" id="KW-1185">Reference proteome</keyword>
<dbReference type="EMBL" id="MU006788">
    <property type="protein sequence ID" value="KAF2638883.1"/>
    <property type="molecule type" value="Genomic_DNA"/>
</dbReference>
<dbReference type="GO" id="GO:0005730">
    <property type="term" value="C:nucleolus"/>
    <property type="evidence" value="ECO:0007669"/>
    <property type="project" value="TreeGrafter"/>
</dbReference>
<feature type="compositionally biased region" description="Basic and acidic residues" evidence="1">
    <location>
        <begin position="58"/>
        <end position="69"/>
    </location>
</feature>
<feature type="region of interest" description="Disordered" evidence="1">
    <location>
        <begin position="1"/>
        <end position="45"/>
    </location>
</feature>
<feature type="compositionally biased region" description="Basic and acidic residues" evidence="1">
    <location>
        <begin position="34"/>
        <end position="45"/>
    </location>
</feature>
<dbReference type="InterPro" id="IPR053030">
    <property type="entry name" value="Ribosomal_biogenesis_FAF1-like"/>
</dbReference>
<sequence length="314" mass="34509">MSTTMAPKLGKRKRVTREELERSRSPSPSASESDSEHSDGEDVEALFRKAFEAKFKPLDIEPVQKKVKEEESEDEEEEELEEDSDWSGISSEDEEGKVEVFDYATDSRQLSDKASKAEMRAFMSSKPPTSSSTTLSKPTSKSSKPADESDPTEASHLKNDLALQSLLRESQLLSKHNPTYSTRGDNPSTKSTSIATRHKLVDMHMQTLGAKGSVYTQKKMPMAARKGIVAKENMREETRRKEAKENGIILERENRGGKAGSGSSRGKRDGGVGAPSVGKFRNGTLTLSKKDVASITREGGGRGGRRGRGKRGKR</sequence>
<dbReference type="PANTHER" id="PTHR28096">
    <property type="entry name" value="PROTEIN FAF1"/>
    <property type="match status" value="1"/>
</dbReference>
<feature type="region of interest" description="Disordered" evidence="1">
    <location>
        <begin position="226"/>
        <end position="314"/>
    </location>
</feature>
<feature type="compositionally biased region" description="Basic residues" evidence="1">
    <location>
        <begin position="303"/>
        <end position="314"/>
    </location>
</feature>
<accession>A0A6A6RWR5</accession>
<evidence type="ECO:0000313" key="3">
    <source>
        <dbReference type="Proteomes" id="UP000799753"/>
    </source>
</evidence>
<feature type="compositionally biased region" description="Low complexity" evidence="1">
    <location>
        <begin position="161"/>
        <end position="174"/>
    </location>
</feature>
<proteinExistence type="predicted"/>
<organism evidence="2 3">
    <name type="scientific">Massarina eburnea CBS 473.64</name>
    <dbReference type="NCBI Taxonomy" id="1395130"/>
    <lineage>
        <taxon>Eukaryota</taxon>
        <taxon>Fungi</taxon>
        <taxon>Dikarya</taxon>
        <taxon>Ascomycota</taxon>
        <taxon>Pezizomycotina</taxon>
        <taxon>Dothideomycetes</taxon>
        <taxon>Pleosporomycetidae</taxon>
        <taxon>Pleosporales</taxon>
        <taxon>Massarineae</taxon>
        <taxon>Massarinaceae</taxon>
        <taxon>Massarina</taxon>
    </lineage>
</organism>
<feature type="compositionally biased region" description="Polar residues" evidence="1">
    <location>
        <begin position="176"/>
        <end position="195"/>
    </location>
</feature>
<dbReference type="AlphaFoldDB" id="A0A6A6RWR5"/>
<feature type="compositionally biased region" description="Basic and acidic residues" evidence="1">
    <location>
        <begin position="109"/>
        <end position="119"/>
    </location>
</feature>
<feature type="compositionally biased region" description="Low complexity" evidence="1">
    <location>
        <begin position="124"/>
        <end position="143"/>
    </location>
</feature>
<feature type="region of interest" description="Disordered" evidence="1">
    <location>
        <begin position="58"/>
        <end position="196"/>
    </location>
</feature>
<feature type="compositionally biased region" description="Acidic residues" evidence="1">
    <location>
        <begin position="70"/>
        <end position="96"/>
    </location>
</feature>
<gene>
    <name evidence="2" type="ORF">P280DRAFT_430375</name>
</gene>